<feature type="transmembrane region" description="Helical" evidence="1">
    <location>
        <begin position="232"/>
        <end position="249"/>
    </location>
</feature>
<evidence type="ECO:0000256" key="1">
    <source>
        <dbReference type="SAM" id="Phobius"/>
    </source>
</evidence>
<dbReference type="EMBL" id="PUHQ01000101">
    <property type="protein sequence ID" value="KAG0656222.1"/>
    <property type="molecule type" value="Genomic_DNA"/>
</dbReference>
<accession>A0A9P7B3A8</accession>
<evidence type="ECO:0000313" key="3">
    <source>
        <dbReference type="Proteomes" id="UP000777482"/>
    </source>
</evidence>
<keyword evidence="1" id="KW-0472">Membrane</keyword>
<dbReference type="AlphaFoldDB" id="A0A9P7B3A8"/>
<proteinExistence type="predicted"/>
<keyword evidence="1" id="KW-0812">Transmembrane</keyword>
<protein>
    <submittedName>
        <fullName evidence="2">Uncharacterized protein</fullName>
    </submittedName>
</protein>
<dbReference type="Proteomes" id="UP000777482">
    <property type="component" value="Unassembled WGS sequence"/>
</dbReference>
<name>A0A9P7B3A8_RHOMI</name>
<feature type="transmembrane region" description="Helical" evidence="1">
    <location>
        <begin position="200"/>
        <end position="220"/>
    </location>
</feature>
<gene>
    <name evidence="2" type="ORF">C6P46_000378</name>
</gene>
<organism evidence="2 3">
    <name type="scientific">Rhodotorula mucilaginosa</name>
    <name type="common">Yeast</name>
    <name type="synonym">Rhodotorula rubra</name>
    <dbReference type="NCBI Taxonomy" id="5537"/>
    <lineage>
        <taxon>Eukaryota</taxon>
        <taxon>Fungi</taxon>
        <taxon>Dikarya</taxon>
        <taxon>Basidiomycota</taxon>
        <taxon>Pucciniomycotina</taxon>
        <taxon>Microbotryomycetes</taxon>
        <taxon>Sporidiobolales</taxon>
        <taxon>Sporidiobolaceae</taxon>
        <taxon>Rhodotorula</taxon>
    </lineage>
</organism>
<keyword evidence="1" id="KW-1133">Transmembrane helix</keyword>
<evidence type="ECO:0000313" key="2">
    <source>
        <dbReference type="EMBL" id="KAG0656222.1"/>
    </source>
</evidence>
<comment type="caution">
    <text evidence="2">The sequence shown here is derived from an EMBL/GenBank/DDBJ whole genome shotgun (WGS) entry which is preliminary data.</text>
</comment>
<keyword evidence="3" id="KW-1185">Reference proteome</keyword>
<sequence length="324" mass="35664">MCVALRRTMYASSAPRMIPPRAPRSSAVFSSSARGCTSLFQSDVPRTDSAQALGNSSTHAVETRLRRLLLVRVRTSASRWVLVRSWAREPWDAVFHRFLSLLLLPLLESTLRPDPKMLASIDALSNRRGAIRLDEDEPFEDEKLSLPNSLPESAATEARVECSPGRLLCESLLASIWIIFCRELVATDPSADKYLLYRRLINVILVVPVLAGCGTAAAVLQAEQITGNFQRIAGWIGGTLAFALPWGLVVHETLATSTETCVVACFAVGLIQLSLVLPAANQADEVCECQCRCWKDEQRDSLVGLQGVTARGHWRTGHARYVHI</sequence>
<reference evidence="2 3" key="1">
    <citation type="submission" date="2020-11" db="EMBL/GenBank/DDBJ databases">
        <title>Kefir isolates.</title>
        <authorList>
            <person name="Marcisauskas S."/>
            <person name="Kim Y."/>
            <person name="Blasche S."/>
        </authorList>
    </citation>
    <scope>NUCLEOTIDE SEQUENCE [LARGE SCALE GENOMIC DNA]</scope>
    <source>
        <strain evidence="2 3">KR</strain>
    </source>
</reference>
<dbReference type="OrthoDB" id="10395508at2759"/>